<evidence type="ECO:0000256" key="1">
    <source>
        <dbReference type="SAM" id="MobiDB-lite"/>
    </source>
</evidence>
<accession>A0AAU8JZE4</accession>
<evidence type="ECO:0008006" key="3">
    <source>
        <dbReference type="Google" id="ProtNLM"/>
    </source>
</evidence>
<dbReference type="AlphaFoldDB" id="A0AAU8JZE4"/>
<proteinExistence type="predicted"/>
<organism evidence="2">
    <name type="scientific">Kitasatospora camelliae</name>
    <dbReference type="NCBI Taxonomy" id="3156397"/>
    <lineage>
        <taxon>Bacteria</taxon>
        <taxon>Bacillati</taxon>
        <taxon>Actinomycetota</taxon>
        <taxon>Actinomycetes</taxon>
        <taxon>Kitasatosporales</taxon>
        <taxon>Streptomycetaceae</taxon>
        <taxon>Kitasatospora</taxon>
    </lineage>
</organism>
<evidence type="ECO:0000313" key="2">
    <source>
        <dbReference type="EMBL" id="XCM80363.1"/>
    </source>
</evidence>
<feature type="region of interest" description="Disordered" evidence="1">
    <location>
        <begin position="47"/>
        <end position="74"/>
    </location>
</feature>
<protein>
    <recommendedName>
        <fullName evidence="3">DUF5709 domain-containing protein</fullName>
    </recommendedName>
</protein>
<dbReference type="RefSeq" id="WP_354641302.1">
    <property type="nucleotide sequence ID" value="NZ_CP159872.1"/>
</dbReference>
<dbReference type="EMBL" id="CP159872">
    <property type="protein sequence ID" value="XCM80363.1"/>
    <property type="molecule type" value="Genomic_DNA"/>
</dbReference>
<sequence length="74" mass="8366">MPQNPENPEFPEDLDEESPALLEAEDEEREIAEHEIDSLEVLRERRAGGAAQADDGDAVEQTLVVQLDDDEYRD</sequence>
<name>A0AAU8JZE4_9ACTN</name>
<reference evidence="2" key="1">
    <citation type="submission" date="2024-06" db="EMBL/GenBank/DDBJ databases">
        <title>The genome sequences of Kitasatospora sp. strain HUAS MG31.</title>
        <authorList>
            <person name="Mo P."/>
        </authorList>
    </citation>
    <scope>NUCLEOTIDE SEQUENCE</scope>
    <source>
        <strain evidence="2">HUAS MG31</strain>
    </source>
</reference>
<gene>
    <name evidence="2" type="ORF">ABWK59_16235</name>
</gene>
<dbReference type="KEGG" id="kcm:ABWK59_16235"/>